<dbReference type="RefSeq" id="WP_253873109.1">
    <property type="nucleotide sequence ID" value="NZ_BAABHM010000013.1"/>
</dbReference>
<gene>
    <name evidence="1" type="ORF">GCM10023198_32420</name>
</gene>
<proteinExistence type="predicted"/>
<evidence type="ECO:0000313" key="1">
    <source>
        <dbReference type="EMBL" id="GAA4707475.1"/>
    </source>
</evidence>
<organism evidence="1 2">
    <name type="scientific">Promicromonospora umidemergens</name>
    <dbReference type="NCBI Taxonomy" id="629679"/>
    <lineage>
        <taxon>Bacteria</taxon>
        <taxon>Bacillati</taxon>
        <taxon>Actinomycetota</taxon>
        <taxon>Actinomycetes</taxon>
        <taxon>Micrococcales</taxon>
        <taxon>Promicromonosporaceae</taxon>
        <taxon>Promicromonospora</taxon>
    </lineage>
</organism>
<protein>
    <recommendedName>
        <fullName evidence="3">Minor tail protein</fullName>
    </recommendedName>
</protein>
<accession>A0ABP8XG74</accession>
<dbReference type="Proteomes" id="UP001500843">
    <property type="component" value="Unassembled WGS sequence"/>
</dbReference>
<sequence length="369" mass="40655">MTIRIMAGLLRTGEFLTQVPTTKTGASWAMSLNQAGTVEATVPLRSLPDRARDGLLANLEPWRCFLAAVTDAGRVLEAGPIQPHDYDDKSGHLKVGADGLWSLWDHRYVLDPTLAHVDLSWSGLSLGTIGKRIVETATAHDGGSLPLVLPDDIAGTHERVYPWWEYGKVAERLKQLVEVQRGPDIAFQPRLTPDGLGLEWVMRTGTDNDPLLHQVGADWQWDRGAVRSPLRLLSVKRDPSKMAFRQIITGDGMEDDRPISLAQDLTPTTDGMPLLESVESTNATDQATLDGYSSAYLQAARRPWQTWALATDQSSPEVGLYRPGDWATVHIPQGHIYLTAGEYRTRILEVSGGLDSKVNLQLAPTLENR</sequence>
<reference evidence="2" key="1">
    <citation type="journal article" date="2019" name="Int. J. Syst. Evol. Microbiol.">
        <title>The Global Catalogue of Microorganisms (GCM) 10K type strain sequencing project: providing services to taxonomists for standard genome sequencing and annotation.</title>
        <authorList>
            <consortium name="The Broad Institute Genomics Platform"/>
            <consortium name="The Broad Institute Genome Sequencing Center for Infectious Disease"/>
            <person name="Wu L."/>
            <person name="Ma J."/>
        </authorList>
    </citation>
    <scope>NUCLEOTIDE SEQUENCE [LARGE SCALE GENOMIC DNA]</scope>
    <source>
        <strain evidence="2">JCM 17975</strain>
    </source>
</reference>
<evidence type="ECO:0000313" key="2">
    <source>
        <dbReference type="Proteomes" id="UP001500843"/>
    </source>
</evidence>
<comment type="caution">
    <text evidence="1">The sequence shown here is derived from an EMBL/GenBank/DDBJ whole genome shotgun (WGS) entry which is preliminary data.</text>
</comment>
<dbReference type="EMBL" id="BAABHM010000013">
    <property type="protein sequence ID" value="GAA4707475.1"/>
    <property type="molecule type" value="Genomic_DNA"/>
</dbReference>
<name>A0ABP8XG74_9MICO</name>
<evidence type="ECO:0008006" key="3">
    <source>
        <dbReference type="Google" id="ProtNLM"/>
    </source>
</evidence>
<keyword evidence="2" id="KW-1185">Reference proteome</keyword>